<keyword evidence="2" id="KW-1185">Reference proteome</keyword>
<name>A0ABP9DSY1_9ACTN</name>
<gene>
    <name evidence="1" type="ORF">GCM10023235_41140</name>
</gene>
<comment type="caution">
    <text evidence="1">The sequence shown here is derived from an EMBL/GenBank/DDBJ whole genome shotgun (WGS) entry which is preliminary data.</text>
</comment>
<protein>
    <submittedName>
        <fullName evidence="1">Uncharacterized protein</fullName>
    </submittedName>
</protein>
<evidence type="ECO:0000313" key="2">
    <source>
        <dbReference type="Proteomes" id="UP001501752"/>
    </source>
</evidence>
<sequence length="189" mass="20954">MGYSVRDVATPHGELRHLELPEDESVIIDLRGPDLLFSWTGACHASDFISLCQRLPPRRGKRRVTISLNGKMLGGDSKEIIKALDAIPVERLDRECRFARFDLAKIGLAFHVLPSAGSTDSIQLITAFGRRIGYNCLIEAVTATGGKHTVDMMHHIIENEIPQDSMDWGDHLPPVSRTVGQYEQAPAIE</sequence>
<proteinExistence type="predicted"/>
<reference evidence="2" key="1">
    <citation type="journal article" date="2019" name="Int. J. Syst. Evol. Microbiol.">
        <title>The Global Catalogue of Microorganisms (GCM) 10K type strain sequencing project: providing services to taxonomists for standard genome sequencing and annotation.</title>
        <authorList>
            <consortium name="The Broad Institute Genomics Platform"/>
            <consortium name="The Broad Institute Genome Sequencing Center for Infectious Disease"/>
            <person name="Wu L."/>
            <person name="Ma J."/>
        </authorList>
    </citation>
    <scope>NUCLEOTIDE SEQUENCE [LARGE SCALE GENOMIC DNA]</scope>
    <source>
        <strain evidence="2">JCM 13006</strain>
    </source>
</reference>
<dbReference type="Proteomes" id="UP001501752">
    <property type="component" value="Unassembled WGS sequence"/>
</dbReference>
<accession>A0ABP9DSY1</accession>
<dbReference type="EMBL" id="BAABIS010000001">
    <property type="protein sequence ID" value="GAA4859132.1"/>
    <property type="molecule type" value="Genomic_DNA"/>
</dbReference>
<dbReference type="RefSeq" id="WP_345698314.1">
    <property type="nucleotide sequence ID" value="NZ_BAABIS010000001.1"/>
</dbReference>
<organism evidence="1 2">
    <name type="scientific">Kitasatospora terrestris</name>
    <dbReference type="NCBI Taxonomy" id="258051"/>
    <lineage>
        <taxon>Bacteria</taxon>
        <taxon>Bacillati</taxon>
        <taxon>Actinomycetota</taxon>
        <taxon>Actinomycetes</taxon>
        <taxon>Kitasatosporales</taxon>
        <taxon>Streptomycetaceae</taxon>
        <taxon>Kitasatospora</taxon>
    </lineage>
</organism>
<evidence type="ECO:0000313" key="1">
    <source>
        <dbReference type="EMBL" id="GAA4859132.1"/>
    </source>
</evidence>